<keyword evidence="1" id="KW-0472">Membrane</keyword>
<feature type="transmembrane region" description="Helical" evidence="1">
    <location>
        <begin position="15"/>
        <end position="35"/>
    </location>
</feature>
<evidence type="ECO:0000313" key="2">
    <source>
        <dbReference type="EMBL" id="KKM82925.1"/>
    </source>
</evidence>
<accession>A0A0F9N292</accession>
<gene>
    <name evidence="2" type="ORF">LCGC14_1314600</name>
</gene>
<keyword evidence="1" id="KW-0812">Transmembrane</keyword>
<reference evidence="2" key="1">
    <citation type="journal article" date="2015" name="Nature">
        <title>Complex archaea that bridge the gap between prokaryotes and eukaryotes.</title>
        <authorList>
            <person name="Spang A."/>
            <person name="Saw J.H."/>
            <person name="Jorgensen S.L."/>
            <person name="Zaremba-Niedzwiedzka K."/>
            <person name="Martijn J."/>
            <person name="Lind A.E."/>
            <person name="van Eijk R."/>
            <person name="Schleper C."/>
            <person name="Guy L."/>
            <person name="Ettema T.J."/>
        </authorList>
    </citation>
    <scope>NUCLEOTIDE SEQUENCE</scope>
</reference>
<dbReference type="EMBL" id="LAZR01007791">
    <property type="protein sequence ID" value="KKM82925.1"/>
    <property type="molecule type" value="Genomic_DNA"/>
</dbReference>
<proteinExistence type="predicted"/>
<sequence length="63" mass="6725">MLINQDSAAPTRKMWAVLIAGALTSIVNVLMGMYVPDFATPEVLSIVGAAMMVLAGYVVKERV</sequence>
<feature type="transmembrane region" description="Helical" evidence="1">
    <location>
        <begin position="41"/>
        <end position="59"/>
    </location>
</feature>
<keyword evidence="1" id="KW-1133">Transmembrane helix</keyword>
<evidence type="ECO:0000256" key="1">
    <source>
        <dbReference type="SAM" id="Phobius"/>
    </source>
</evidence>
<protein>
    <submittedName>
        <fullName evidence="2">Uncharacterized protein</fullName>
    </submittedName>
</protein>
<organism evidence="2">
    <name type="scientific">marine sediment metagenome</name>
    <dbReference type="NCBI Taxonomy" id="412755"/>
    <lineage>
        <taxon>unclassified sequences</taxon>
        <taxon>metagenomes</taxon>
        <taxon>ecological metagenomes</taxon>
    </lineage>
</organism>
<comment type="caution">
    <text evidence="2">The sequence shown here is derived from an EMBL/GenBank/DDBJ whole genome shotgun (WGS) entry which is preliminary data.</text>
</comment>
<dbReference type="AlphaFoldDB" id="A0A0F9N292"/>
<name>A0A0F9N292_9ZZZZ</name>